<dbReference type="GO" id="GO:0005509">
    <property type="term" value="F:calcium ion binding"/>
    <property type="evidence" value="ECO:0007669"/>
    <property type="project" value="InterPro"/>
</dbReference>
<organism evidence="1">
    <name type="scientific">Glycine soja</name>
    <name type="common">Wild soybean</name>
    <dbReference type="NCBI Taxonomy" id="3848"/>
    <lineage>
        <taxon>Eukaryota</taxon>
        <taxon>Viridiplantae</taxon>
        <taxon>Streptophyta</taxon>
        <taxon>Embryophyta</taxon>
        <taxon>Tracheophyta</taxon>
        <taxon>Spermatophyta</taxon>
        <taxon>Magnoliopsida</taxon>
        <taxon>eudicotyledons</taxon>
        <taxon>Gunneridae</taxon>
        <taxon>Pentapetalae</taxon>
        <taxon>rosids</taxon>
        <taxon>fabids</taxon>
        <taxon>Fabales</taxon>
        <taxon>Fabaceae</taxon>
        <taxon>Papilionoideae</taxon>
        <taxon>50 kb inversion clade</taxon>
        <taxon>NPAAA clade</taxon>
        <taxon>indigoferoid/millettioid clade</taxon>
        <taxon>Phaseoleae</taxon>
        <taxon>Glycine</taxon>
        <taxon>Glycine subgen. Soja</taxon>
    </lineage>
</organism>
<reference evidence="1" key="1">
    <citation type="submission" date="2014-07" db="EMBL/GenBank/DDBJ databases">
        <title>Identification of a novel salt tolerance gene in wild soybean by whole-genome sequencing.</title>
        <authorList>
            <person name="Lam H.-M."/>
            <person name="Qi X."/>
            <person name="Li M.-W."/>
            <person name="Liu X."/>
            <person name="Xie M."/>
            <person name="Ni M."/>
            <person name="Xu X."/>
        </authorList>
    </citation>
    <scope>NUCLEOTIDE SEQUENCE [LARGE SCALE GENOMIC DNA]</scope>
    <source>
        <tissue evidence="1">Root</tissue>
    </source>
</reference>
<dbReference type="GO" id="GO:0005544">
    <property type="term" value="F:calcium-dependent phospholipid binding"/>
    <property type="evidence" value="ECO:0007669"/>
    <property type="project" value="InterPro"/>
</dbReference>
<dbReference type="EMBL" id="KN670867">
    <property type="protein sequence ID" value="KHN01748.1"/>
    <property type="molecule type" value="Genomic_DNA"/>
</dbReference>
<sequence length="59" mass="6383">MQAIKKETSGNFESALLTILRCATDPAMYFAKVLIISGGQFKSCTAMIRIQCLSVLVAV</sequence>
<evidence type="ECO:0000313" key="1">
    <source>
        <dbReference type="EMBL" id="KHN01748.1"/>
    </source>
</evidence>
<gene>
    <name evidence="1" type="ORF">glysoja_047935</name>
</gene>
<accession>A0A0B2P280</accession>
<dbReference type="AlphaFoldDB" id="A0A0B2P280"/>
<dbReference type="InterPro" id="IPR037104">
    <property type="entry name" value="Annexin_sf"/>
</dbReference>
<dbReference type="SUPFAM" id="SSF47874">
    <property type="entry name" value="Annexin"/>
    <property type="match status" value="1"/>
</dbReference>
<name>A0A0B2P280_GLYSO</name>
<protein>
    <submittedName>
        <fullName evidence="1">Uncharacterized protein</fullName>
    </submittedName>
</protein>
<dbReference type="Proteomes" id="UP000053555">
    <property type="component" value="Unassembled WGS sequence"/>
</dbReference>
<proteinExistence type="predicted"/>